<keyword evidence="6" id="KW-0408">Iron</keyword>
<evidence type="ECO:0000256" key="2">
    <source>
        <dbReference type="ARBA" id="ARBA00022723"/>
    </source>
</evidence>
<dbReference type="PANTHER" id="PTHR10869">
    <property type="entry name" value="PROLYL 4-HYDROXYLASE ALPHA SUBUNIT"/>
    <property type="match status" value="1"/>
</dbReference>
<keyword evidence="5" id="KW-0560">Oxidoreductase</keyword>
<dbReference type="InterPro" id="IPR006620">
    <property type="entry name" value="Pro_4_hyd_alph"/>
</dbReference>
<protein>
    <submittedName>
        <fullName evidence="9">Oxidoreductase, 2OG-Fe(II) oxygenase family protein</fullName>
    </submittedName>
</protein>
<feature type="chain" id="PRO_5013896950" evidence="7">
    <location>
        <begin position="21"/>
        <end position="345"/>
    </location>
</feature>
<accession>A0A2G9V0J1</accession>
<dbReference type="InterPro" id="IPR045054">
    <property type="entry name" value="P4HA-like"/>
</dbReference>
<dbReference type="GO" id="GO:0031418">
    <property type="term" value="F:L-ascorbic acid binding"/>
    <property type="evidence" value="ECO:0007669"/>
    <property type="project" value="UniProtKB-KW"/>
</dbReference>
<evidence type="ECO:0000256" key="4">
    <source>
        <dbReference type="ARBA" id="ARBA00022964"/>
    </source>
</evidence>
<dbReference type="EMBL" id="KZ345158">
    <property type="protein sequence ID" value="PIO75280.1"/>
    <property type="molecule type" value="Genomic_DNA"/>
</dbReference>
<evidence type="ECO:0000256" key="1">
    <source>
        <dbReference type="ARBA" id="ARBA00001961"/>
    </source>
</evidence>
<dbReference type="GO" id="GO:0005783">
    <property type="term" value="C:endoplasmic reticulum"/>
    <property type="evidence" value="ECO:0007669"/>
    <property type="project" value="TreeGrafter"/>
</dbReference>
<keyword evidence="10" id="KW-1185">Reference proteome</keyword>
<dbReference type="GO" id="GO:0005506">
    <property type="term" value="F:iron ion binding"/>
    <property type="evidence" value="ECO:0007669"/>
    <property type="project" value="InterPro"/>
</dbReference>
<keyword evidence="7" id="KW-0732">Signal</keyword>
<keyword evidence="2" id="KW-0479">Metal-binding</keyword>
<organism evidence="9 10">
    <name type="scientific">Teladorsagia circumcincta</name>
    <name type="common">Brown stomach worm</name>
    <name type="synonym">Ostertagia circumcincta</name>
    <dbReference type="NCBI Taxonomy" id="45464"/>
    <lineage>
        <taxon>Eukaryota</taxon>
        <taxon>Metazoa</taxon>
        <taxon>Ecdysozoa</taxon>
        <taxon>Nematoda</taxon>
        <taxon>Chromadorea</taxon>
        <taxon>Rhabditida</taxon>
        <taxon>Rhabditina</taxon>
        <taxon>Rhabditomorpha</taxon>
        <taxon>Strongyloidea</taxon>
        <taxon>Trichostrongylidae</taxon>
        <taxon>Teladorsagia</taxon>
    </lineage>
</organism>
<proteinExistence type="predicted"/>
<dbReference type="AlphaFoldDB" id="A0A2G9V0J1"/>
<dbReference type="SMART" id="SM00702">
    <property type="entry name" value="P4Hc"/>
    <property type="match status" value="1"/>
</dbReference>
<evidence type="ECO:0000256" key="7">
    <source>
        <dbReference type="SAM" id="SignalP"/>
    </source>
</evidence>
<feature type="signal peptide" evidence="7">
    <location>
        <begin position="1"/>
        <end position="20"/>
    </location>
</feature>
<feature type="domain" description="Fe2OG dioxygenase" evidence="8">
    <location>
        <begin position="173"/>
        <end position="284"/>
    </location>
</feature>
<dbReference type="InterPro" id="IPR044862">
    <property type="entry name" value="Pro_4_hyd_alph_FE2OG_OXY"/>
</dbReference>
<dbReference type="Pfam" id="PF13640">
    <property type="entry name" value="2OG-FeII_Oxy_3"/>
    <property type="match status" value="1"/>
</dbReference>
<evidence type="ECO:0000259" key="8">
    <source>
        <dbReference type="PROSITE" id="PS51471"/>
    </source>
</evidence>
<evidence type="ECO:0000313" key="9">
    <source>
        <dbReference type="EMBL" id="PIO75280.1"/>
    </source>
</evidence>
<keyword evidence="4" id="KW-0223">Dioxygenase</keyword>
<gene>
    <name evidence="9" type="ORF">TELCIR_02688</name>
</gene>
<evidence type="ECO:0000256" key="5">
    <source>
        <dbReference type="ARBA" id="ARBA00023002"/>
    </source>
</evidence>
<dbReference type="Proteomes" id="UP000230423">
    <property type="component" value="Unassembled WGS sequence"/>
</dbReference>
<dbReference type="Gene3D" id="2.60.120.620">
    <property type="entry name" value="q2cbj1_9rhob like domain"/>
    <property type="match status" value="1"/>
</dbReference>
<sequence>MKLLILAFLVVLAVEGASKGQKSKDTKKASTTGKKSDALKKRMNKWFEGKEHWSKKHLQLCFQETPLPKDYFCYKYYRNYEPIYIDPLALHPILIVYRRLIPQKLIDGFLRDVDEHKKMNKKKHIDEDGFMKNFLKRYTKRRAISTTLPHSSTKGVAKVFRRIQALIPMLNFSISEPWKVLHYKKGGHHAPHHDFITYSSPDQYSERTQEFGNRFVTFAITLKSPTVGGATSFVLLNHTVTTEPGDVILFTCIRNDMTPAGGSVHGECPVEEGEKITATLWLRPKGQELFNSLPKDEGMMAYDIEKLIAPNMMFYGQSPFYDLYAYQQLMAEQFARQNQLKQAQI</sequence>
<dbReference type="GO" id="GO:0004656">
    <property type="term" value="F:procollagen-proline 4-dioxygenase activity"/>
    <property type="evidence" value="ECO:0007669"/>
    <property type="project" value="TreeGrafter"/>
</dbReference>
<dbReference type="InterPro" id="IPR005123">
    <property type="entry name" value="Oxoglu/Fe-dep_dioxygenase_dom"/>
</dbReference>
<evidence type="ECO:0000256" key="3">
    <source>
        <dbReference type="ARBA" id="ARBA00022896"/>
    </source>
</evidence>
<evidence type="ECO:0000256" key="6">
    <source>
        <dbReference type="ARBA" id="ARBA00023004"/>
    </source>
</evidence>
<keyword evidence="3" id="KW-0847">Vitamin C</keyword>
<comment type="cofactor">
    <cofactor evidence="1">
        <name>L-ascorbate</name>
        <dbReference type="ChEBI" id="CHEBI:38290"/>
    </cofactor>
</comment>
<dbReference type="PROSITE" id="PS51471">
    <property type="entry name" value="FE2OG_OXY"/>
    <property type="match status" value="1"/>
</dbReference>
<name>A0A2G9V0J1_TELCI</name>
<reference evidence="9 10" key="1">
    <citation type="submission" date="2015-09" db="EMBL/GenBank/DDBJ databases">
        <title>Draft genome of the parasitic nematode Teladorsagia circumcincta isolate WARC Sus (inbred).</title>
        <authorList>
            <person name="Mitreva M."/>
        </authorList>
    </citation>
    <scope>NUCLEOTIDE SEQUENCE [LARGE SCALE GENOMIC DNA]</scope>
    <source>
        <strain evidence="9 10">S</strain>
    </source>
</reference>
<dbReference type="OrthoDB" id="420380at2759"/>
<evidence type="ECO:0000313" key="10">
    <source>
        <dbReference type="Proteomes" id="UP000230423"/>
    </source>
</evidence>
<dbReference type="PANTHER" id="PTHR10869:SF210">
    <property type="entry name" value="FE2OG DIOXYGENASE DOMAIN-CONTAINING PROTEIN"/>
    <property type="match status" value="1"/>
</dbReference>